<name>A0A7W3VSV7_9PSEU</name>
<dbReference type="Pfam" id="PF12872">
    <property type="entry name" value="OST-HTH"/>
    <property type="match status" value="1"/>
</dbReference>
<comment type="caution">
    <text evidence="2">The sequence shown here is derived from an EMBL/GenBank/DDBJ whole genome shotgun (WGS) entry which is preliminary data.</text>
</comment>
<dbReference type="AlphaFoldDB" id="A0A7W3VSV7"/>
<gene>
    <name evidence="2" type="ORF">H4281_05090</name>
</gene>
<dbReference type="RefSeq" id="WP_182889708.1">
    <property type="nucleotide sequence ID" value="NZ_JACGZW010000002.1"/>
</dbReference>
<evidence type="ECO:0000313" key="3">
    <source>
        <dbReference type="Proteomes" id="UP000526734"/>
    </source>
</evidence>
<sequence>MTAATRPGNTDQAAVFIDFENLAIGAANSLPDQANPVPYAALELVCRDYGNASIRRAYADWAKPQFGKYQQDLAMNGVDLIQLHRFGIQQKNAADIRLAVDAMETLITHPDIGTYLLVAGDGDYSPRVQRLREFGKHVVGVGTEASASPRLVSVCSEYKYWGTLVAAVEPSAQPAVKASFDIKDGERLLVHAMRLRDGDDAPGAWLKHKMRALDPAFDEQNYGCKSFKEFLGRLGETVAVQASDGPGDLRVRLVEPHTVRSSAVNEQQ</sequence>
<dbReference type="Gene3D" id="3.40.50.1010">
    <property type="entry name" value="5'-nuclease"/>
    <property type="match status" value="1"/>
</dbReference>
<evidence type="ECO:0000259" key="1">
    <source>
        <dbReference type="PROSITE" id="PS51644"/>
    </source>
</evidence>
<feature type="domain" description="HTH OST-type" evidence="1">
    <location>
        <begin position="181"/>
        <end position="255"/>
    </location>
</feature>
<keyword evidence="3" id="KW-1185">Reference proteome</keyword>
<dbReference type="Pfam" id="PF01936">
    <property type="entry name" value="NYN"/>
    <property type="match status" value="1"/>
</dbReference>
<organism evidence="2 3">
    <name type="scientific">Amycolatopsis dendrobii</name>
    <dbReference type="NCBI Taxonomy" id="2760662"/>
    <lineage>
        <taxon>Bacteria</taxon>
        <taxon>Bacillati</taxon>
        <taxon>Actinomycetota</taxon>
        <taxon>Actinomycetes</taxon>
        <taxon>Pseudonocardiales</taxon>
        <taxon>Pseudonocardiaceae</taxon>
        <taxon>Amycolatopsis</taxon>
    </lineage>
</organism>
<dbReference type="PANTHER" id="PTHR35811:SF1">
    <property type="entry name" value="HTH OST-TYPE DOMAIN-CONTAINING PROTEIN"/>
    <property type="match status" value="1"/>
</dbReference>
<dbReference type="InterPro" id="IPR021139">
    <property type="entry name" value="NYN"/>
</dbReference>
<dbReference type="PANTHER" id="PTHR35811">
    <property type="entry name" value="SLR1870 PROTEIN"/>
    <property type="match status" value="1"/>
</dbReference>
<dbReference type="PROSITE" id="PS51644">
    <property type="entry name" value="HTH_OST"/>
    <property type="match status" value="1"/>
</dbReference>
<dbReference type="Proteomes" id="UP000526734">
    <property type="component" value="Unassembled WGS sequence"/>
</dbReference>
<dbReference type="CDD" id="cd10146">
    <property type="entry name" value="LabA_like_C"/>
    <property type="match status" value="1"/>
</dbReference>
<proteinExistence type="predicted"/>
<dbReference type="EMBL" id="JACGZW010000002">
    <property type="protein sequence ID" value="MBB1152495.1"/>
    <property type="molecule type" value="Genomic_DNA"/>
</dbReference>
<reference evidence="2 3" key="1">
    <citation type="submission" date="2020-08" db="EMBL/GenBank/DDBJ databases">
        <title>Amycolatopsis sp. nov. DR6-1 isolated from Dendrobium heterocarpum.</title>
        <authorList>
            <person name="Tedsree N."/>
            <person name="Kuncharoen N."/>
            <person name="Likhitwitayawuid K."/>
            <person name="Tanasupawat S."/>
        </authorList>
    </citation>
    <scope>NUCLEOTIDE SEQUENCE [LARGE SCALE GENOMIC DNA]</scope>
    <source>
        <strain evidence="2 3">DR6-1</strain>
    </source>
</reference>
<dbReference type="GO" id="GO:0004540">
    <property type="term" value="F:RNA nuclease activity"/>
    <property type="evidence" value="ECO:0007669"/>
    <property type="project" value="InterPro"/>
</dbReference>
<dbReference type="CDD" id="cd11297">
    <property type="entry name" value="PIN_LabA-like_N_1"/>
    <property type="match status" value="1"/>
</dbReference>
<dbReference type="InterPro" id="IPR025605">
    <property type="entry name" value="OST-HTH/LOTUS_dom"/>
</dbReference>
<evidence type="ECO:0000313" key="2">
    <source>
        <dbReference type="EMBL" id="MBB1152495.1"/>
    </source>
</evidence>
<protein>
    <submittedName>
        <fullName evidence="2">NYN domain-containing protein</fullName>
    </submittedName>
</protein>
<accession>A0A7W3VSV7</accession>